<proteinExistence type="predicted"/>
<protein>
    <submittedName>
        <fullName evidence="3">Guanylate cyclase domain-containing protein</fullName>
    </submittedName>
</protein>
<organism evidence="2 3">
    <name type="scientific">Macrostomum lignano</name>
    <dbReference type="NCBI Taxonomy" id="282301"/>
    <lineage>
        <taxon>Eukaryota</taxon>
        <taxon>Metazoa</taxon>
        <taxon>Spiralia</taxon>
        <taxon>Lophotrochozoa</taxon>
        <taxon>Platyhelminthes</taxon>
        <taxon>Rhabditophora</taxon>
        <taxon>Macrostomorpha</taxon>
        <taxon>Macrostomida</taxon>
        <taxon>Macrostomidae</taxon>
        <taxon>Macrostomum</taxon>
    </lineage>
</organism>
<evidence type="ECO:0000313" key="3">
    <source>
        <dbReference type="WBParaSite" id="maker-uti_cns_0015999-snap-gene-0.3-mRNA-1"/>
    </source>
</evidence>
<dbReference type="Proteomes" id="UP000095280">
    <property type="component" value="Unplaced"/>
</dbReference>
<evidence type="ECO:0000256" key="1">
    <source>
        <dbReference type="SAM" id="MobiDB-lite"/>
    </source>
</evidence>
<reference evidence="3" key="1">
    <citation type="submission" date="2016-11" db="UniProtKB">
        <authorList>
            <consortium name="WormBaseParasite"/>
        </authorList>
    </citation>
    <scope>IDENTIFICATION</scope>
</reference>
<accession>A0A1I8ITN2</accession>
<sequence>LGPRSPQSRRGASQSAGRPMRIRCLGVSSSSAMISGIVLPNSSKLLNSLRLSCSSALSLLSARERRSAIFEPSLSSLSSSLSCGYCCPFCFSRLPQQPPSAAPQSHQSRDVRRCPTGASEKVQPMRLGGSSLRQRLGDLSLRLAAVYRLSLWLVAVYRLSLRLVAAYRLSLQLAAVYACHSDWLLLTACHSSWLLLTALSLRLAAAYRLSLQLAAVYRLSLQLAAVYRLSLPAGCCLPPVTPAAAAATACHSGWLLFTACHSGWLLFTACHSLAAVTACHSGWLLLTACHSSWLLLIACHFGRIAADKLVQHGLHRIPVWIFSSQHRLFLCRRGGWPGAHSSIRRLHAEKLAQNQPSNRESGGAVTKESSVLLSGIKAGERSRGGPAAREHIRPPGAGIAMPHPLRSASRPLLSPASIEQFLRTQAIQQYSMVKTLSCLSCCLVAVALTTIAGAEDAGCNQCEPGAICVDLEARWVERRKANIQEILVPNAHELIAQHSSRCRELSHVIVRGSLAEFAASRRGGSLQISTGPLHSLSPAGGRHADGSSMAMVSSGHALSGGHALNVGQAHQVRCDNSRRGVGRPLPGRRSGAVVVQDIDYSGAGVSMTCALCSVTHAFASVSALGSAPHVDIVMPSTTRARLLYTSCWRRCRPVGTP</sequence>
<feature type="region of interest" description="Disordered" evidence="1">
    <location>
        <begin position="379"/>
        <end position="404"/>
    </location>
</feature>
<dbReference type="AlphaFoldDB" id="A0A1I8ITN2"/>
<name>A0A1I8ITN2_9PLAT</name>
<feature type="compositionally biased region" description="Basic and acidic residues" evidence="1">
    <location>
        <begin position="379"/>
        <end position="393"/>
    </location>
</feature>
<dbReference type="WBParaSite" id="maker-uti_cns_0015999-snap-gene-0.3-mRNA-1">
    <property type="protein sequence ID" value="maker-uti_cns_0015999-snap-gene-0.3-mRNA-1"/>
    <property type="gene ID" value="maker-uti_cns_0015999-snap-gene-0.3"/>
</dbReference>
<evidence type="ECO:0000313" key="2">
    <source>
        <dbReference type="Proteomes" id="UP000095280"/>
    </source>
</evidence>
<keyword evidence="2" id="KW-1185">Reference proteome</keyword>